<reference evidence="2 3" key="1">
    <citation type="submission" date="2017-10" db="EMBL/GenBank/DDBJ databases">
        <title>Frigbacter circumglobatus gen. nov. sp. nov., isolated from sediment cultured in situ.</title>
        <authorList>
            <person name="Zhao Z."/>
        </authorList>
    </citation>
    <scope>NUCLEOTIDE SEQUENCE [LARGE SCALE GENOMIC DNA]</scope>
    <source>
        <strain evidence="2 3">ZYL</strain>
    </source>
</reference>
<evidence type="ECO:0008006" key="4">
    <source>
        <dbReference type="Google" id="ProtNLM"/>
    </source>
</evidence>
<dbReference type="Pfam" id="PF04338">
    <property type="entry name" value="DUF481"/>
    <property type="match status" value="1"/>
</dbReference>
<dbReference type="OrthoDB" id="7341471at2"/>
<accession>A0A2G4YPX1</accession>
<keyword evidence="3" id="KW-1185">Reference proteome</keyword>
<evidence type="ECO:0000256" key="1">
    <source>
        <dbReference type="SAM" id="SignalP"/>
    </source>
</evidence>
<feature type="signal peptide" evidence="1">
    <location>
        <begin position="1"/>
        <end position="25"/>
    </location>
</feature>
<keyword evidence="1" id="KW-0732">Signal</keyword>
<comment type="caution">
    <text evidence="2">The sequence shown here is derived from an EMBL/GenBank/DDBJ whole genome shotgun (WGS) entry which is preliminary data.</text>
</comment>
<name>A0A2G4YPX1_9PROT</name>
<dbReference type="Proteomes" id="UP000229730">
    <property type="component" value="Unassembled WGS sequence"/>
</dbReference>
<evidence type="ECO:0000313" key="3">
    <source>
        <dbReference type="Proteomes" id="UP000229730"/>
    </source>
</evidence>
<dbReference type="RefSeq" id="WP_099473226.1">
    <property type="nucleotide sequence ID" value="NZ_CP041025.1"/>
</dbReference>
<dbReference type="AlphaFoldDB" id="A0A2G4YPX1"/>
<evidence type="ECO:0000313" key="2">
    <source>
        <dbReference type="EMBL" id="PHZ84359.1"/>
    </source>
</evidence>
<organism evidence="2 3">
    <name type="scientific">Paremcibacter congregatus</name>
    <dbReference type="NCBI Taxonomy" id="2043170"/>
    <lineage>
        <taxon>Bacteria</taxon>
        <taxon>Pseudomonadati</taxon>
        <taxon>Pseudomonadota</taxon>
        <taxon>Alphaproteobacteria</taxon>
        <taxon>Emcibacterales</taxon>
        <taxon>Emcibacteraceae</taxon>
        <taxon>Paremcibacter</taxon>
    </lineage>
</organism>
<feature type="chain" id="PRO_5013673546" description="Salt-induced outer membrane protein" evidence="1">
    <location>
        <begin position="26"/>
        <end position="335"/>
    </location>
</feature>
<dbReference type="EMBL" id="PDEM01000024">
    <property type="protein sequence ID" value="PHZ84359.1"/>
    <property type="molecule type" value="Genomic_DNA"/>
</dbReference>
<dbReference type="InParanoid" id="A0A2G4YPX1"/>
<dbReference type="FunCoup" id="A0A2G4YPX1">
    <property type="interactions" value="10"/>
</dbReference>
<protein>
    <recommendedName>
        <fullName evidence="4">Salt-induced outer membrane protein</fullName>
    </recommendedName>
</protein>
<sequence>MPRSSHITLAAITAGLLLTATPATAQVSPDIMNLLIIASQKDNGAHLDMVMDMAIAAKPDAEQDIRALVANLRQKMPAVEETPVVAEQAVEGKTIVVKEHTPEQADSAPAPEAVTTTPGFFSLAGWDGEVELNILHSTGNTRQQSFGLGGKLERESGKFHHTISSYFNLNKNSGVKDKQNWGTSYKLDYSFGEKIYVTSFAGYENDQFGAFRERITTSLGLGYPFIEKDDYSWKLEGGPSILFTKEENGDSYDSSFNGFASSIFKWTINERSNLNNTTSFYFGNKTVIESKSALKVKINGALSSKFSYEIRYDQDAPVDREKTDTVARVGLLYDF</sequence>
<gene>
    <name evidence="2" type="ORF">CRD36_11115</name>
</gene>
<dbReference type="SUPFAM" id="SSF56935">
    <property type="entry name" value="Porins"/>
    <property type="match status" value="1"/>
</dbReference>
<proteinExistence type="predicted"/>
<dbReference type="InterPro" id="IPR007433">
    <property type="entry name" value="DUF481"/>
</dbReference>